<dbReference type="Pfam" id="PF13188">
    <property type="entry name" value="PAS_8"/>
    <property type="match status" value="1"/>
</dbReference>
<dbReference type="OrthoDB" id="9815750at2"/>
<evidence type="ECO:0000256" key="4">
    <source>
        <dbReference type="ARBA" id="ARBA00022679"/>
    </source>
</evidence>
<dbReference type="InterPro" id="IPR000014">
    <property type="entry name" value="PAS"/>
</dbReference>
<dbReference type="SMART" id="SM00387">
    <property type="entry name" value="HATPase_c"/>
    <property type="match status" value="1"/>
</dbReference>
<dbReference type="RefSeq" id="WP_143895553.1">
    <property type="nucleotide sequence ID" value="NZ_VJND01000009.1"/>
</dbReference>
<evidence type="ECO:0000256" key="3">
    <source>
        <dbReference type="ARBA" id="ARBA00012438"/>
    </source>
</evidence>
<dbReference type="SUPFAM" id="SSF55874">
    <property type="entry name" value="ATPase domain of HSP90 chaperone/DNA topoisomerase II/histidine kinase"/>
    <property type="match status" value="1"/>
</dbReference>
<evidence type="ECO:0000256" key="9">
    <source>
        <dbReference type="ARBA" id="ARBA00022989"/>
    </source>
</evidence>
<keyword evidence="11 12" id="KW-0472">Membrane</keyword>
<comment type="caution">
    <text evidence="14">The sequence shown here is derived from an EMBL/GenBank/DDBJ whole genome shotgun (WGS) entry which is preliminary data.</text>
</comment>
<evidence type="ECO:0000256" key="5">
    <source>
        <dbReference type="ARBA" id="ARBA00022692"/>
    </source>
</evidence>
<keyword evidence="5 12" id="KW-0812">Transmembrane</keyword>
<dbReference type="PROSITE" id="PS50109">
    <property type="entry name" value="HIS_KIN"/>
    <property type="match status" value="1"/>
</dbReference>
<dbReference type="GO" id="GO:0005524">
    <property type="term" value="F:ATP binding"/>
    <property type="evidence" value="ECO:0007669"/>
    <property type="project" value="UniProtKB-KW"/>
</dbReference>
<comment type="catalytic activity">
    <reaction evidence="1">
        <text>ATP + protein L-histidine = ADP + protein N-phospho-L-histidine.</text>
        <dbReference type="EC" id="2.7.13.3"/>
    </reaction>
</comment>
<evidence type="ECO:0000256" key="1">
    <source>
        <dbReference type="ARBA" id="ARBA00000085"/>
    </source>
</evidence>
<proteinExistence type="predicted"/>
<dbReference type="Proteomes" id="UP000320225">
    <property type="component" value="Unassembled WGS sequence"/>
</dbReference>
<dbReference type="GO" id="GO:0000156">
    <property type="term" value="F:phosphorelay response regulator activity"/>
    <property type="evidence" value="ECO:0007669"/>
    <property type="project" value="TreeGrafter"/>
</dbReference>
<feature type="domain" description="Histidine kinase" evidence="13">
    <location>
        <begin position="347"/>
        <end position="561"/>
    </location>
</feature>
<keyword evidence="9 12" id="KW-1133">Transmembrane helix</keyword>
<dbReference type="CDD" id="cd00082">
    <property type="entry name" value="HisKA"/>
    <property type="match status" value="1"/>
</dbReference>
<dbReference type="InterPro" id="IPR003661">
    <property type="entry name" value="HisK_dim/P_dom"/>
</dbReference>
<keyword evidence="7" id="KW-0418">Kinase</keyword>
<evidence type="ECO:0000256" key="10">
    <source>
        <dbReference type="ARBA" id="ARBA00023012"/>
    </source>
</evidence>
<keyword evidence="8" id="KW-0067">ATP-binding</keyword>
<dbReference type="InterPro" id="IPR050351">
    <property type="entry name" value="BphY/WalK/GraS-like"/>
</dbReference>
<evidence type="ECO:0000256" key="11">
    <source>
        <dbReference type="ARBA" id="ARBA00023136"/>
    </source>
</evidence>
<dbReference type="SUPFAM" id="SSF47384">
    <property type="entry name" value="Homodimeric domain of signal transducing histidine kinase"/>
    <property type="match status" value="1"/>
</dbReference>
<dbReference type="InterPro" id="IPR005467">
    <property type="entry name" value="His_kinase_dom"/>
</dbReference>
<dbReference type="SMART" id="SM00388">
    <property type="entry name" value="HisKA"/>
    <property type="match status" value="1"/>
</dbReference>
<comment type="subcellular location">
    <subcellularLocation>
        <location evidence="2">Membrane</location>
        <topology evidence="2">Multi-pass membrane protein</topology>
    </subcellularLocation>
</comment>
<dbReference type="InterPro" id="IPR036890">
    <property type="entry name" value="HATPase_C_sf"/>
</dbReference>
<feature type="transmembrane region" description="Helical" evidence="12">
    <location>
        <begin position="170"/>
        <end position="189"/>
    </location>
</feature>
<evidence type="ECO:0000256" key="6">
    <source>
        <dbReference type="ARBA" id="ARBA00022741"/>
    </source>
</evidence>
<dbReference type="EC" id="2.7.13.3" evidence="3"/>
<dbReference type="EMBL" id="VJND01000009">
    <property type="protein sequence ID" value="TSE25080.1"/>
    <property type="molecule type" value="Genomic_DNA"/>
</dbReference>
<name>A0A554WND2_9BURK</name>
<evidence type="ECO:0000313" key="15">
    <source>
        <dbReference type="Proteomes" id="UP000320225"/>
    </source>
</evidence>
<evidence type="ECO:0000256" key="2">
    <source>
        <dbReference type="ARBA" id="ARBA00004141"/>
    </source>
</evidence>
<evidence type="ECO:0000256" key="8">
    <source>
        <dbReference type="ARBA" id="ARBA00022840"/>
    </source>
</evidence>
<dbReference type="Gene3D" id="1.10.287.130">
    <property type="match status" value="1"/>
</dbReference>
<dbReference type="GO" id="GO:0007234">
    <property type="term" value="P:osmosensory signaling via phosphorelay pathway"/>
    <property type="evidence" value="ECO:0007669"/>
    <property type="project" value="TreeGrafter"/>
</dbReference>
<evidence type="ECO:0000256" key="7">
    <source>
        <dbReference type="ARBA" id="ARBA00022777"/>
    </source>
</evidence>
<dbReference type="GO" id="GO:0000155">
    <property type="term" value="F:phosphorelay sensor kinase activity"/>
    <property type="evidence" value="ECO:0007669"/>
    <property type="project" value="InterPro"/>
</dbReference>
<dbReference type="InterPro" id="IPR003594">
    <property type="entry name" value="HATPase_dom"/>
</dbReference>
<dbReference type="Pfam" id="PF00512">
    <property type="entry name" value="HisKA"/>
    <property type="match status" value="1"/>
</dbReference>
<dbReference type="PANTHER" id="PTHR42878:SF7">
    <property type="entry name" value="SENSOR HISTIDINE KINASE GLRK"/>
    <property type="match status" value="1"/>
</dbReference>
<dbReference type="GO" id="GO:0030295">
    <property type="term" value="F:protein kinase activator activity"/>
    <property type="evidence" value="ECO:0007669"/>
    <property type="project" value="TreeGrafter"/>
</dbReference>
<reference evidence="14 15" key="1">
    <citation type="submission" date="2019-07" db="EMBL/GenBank/DDBJ databases">
        <title>Tepidimonas sediminis YIM 72259 draft genome.</title>
        <authorList>
            <person name="Da Costa M.S."/>
            <person name="Froufe H.J.C."/>
            <person name="Egas C."/>
            <person name="Albuquerque L."/>
        </authorList>
    </citation>
    <scope>NUCLEOTIDE SEQUENCE [LARGE SCALE GENOMIC DNA]</scope>
    <source>
        <strain evidence="14 15">YIM 72259</strain>
    </source>
</reference>
<keyword evidence="6" id="KW-0547">Nucleotide-binding</keyword>
<sequence length="561" mass="59675">MNTGDWRKAETAARYRPSWPIGTPAATAEAETATARRLWRPLMTARLAVALALLGLEGLGWLAGQTPSWVVALCVGFAALAGLGLSLPPPAAGAAAGSARWLVTVWADLLVFGLLEAFAPGGLNFTPLFVWPVLLAAVLGPRLLALGTASAATLMLLARAWQLEPAAGNAAWLQAAVTGTGLLVVALLASHLTARLAGEAAAARRSRAQAQLQAEVNRLIANALGEGIVVAGADARPRYVNPAAARMLGVDDTSGSPDELAERVAHSVAWRPLAQWLRPAGAPAAPAVRDLALPRPDGCAQRVRAQLQTARGPDDTRTHILLLQDLHALEQRVHTEKLAAMGRVSAAVAHEIRNPLAAIAQASALLQEDDPSPAQRRLLTLIEQNVRRLNRTIDDVLEAARNPLPDGGREGGHATLALDATVDALLEEWLQQRPQGARLQRQRGAADTRVTFDAEHLRRVLTNLLDNADRHASGAPGAIRVETARQGERATLVVWSDSAPIEPPLREHLFEPFASSHSRSSGLGLYLSRELCRRYDADLTHEAAHRHGRAGNAFVVSLPAS</sequence>
<evidence type="ECO:0000256" key="12">
    <source>
        <dbReference type="SAM" id="Phobius"/>
    </source>
</evidence>
<feature type="transmembrane region" description="Helical" evidence="12">
    <location>
        <begin position="45"/>
        <end position="63"/>
    </location>
</feature>
<feature type="transmembrane region" description="Helical" evidence="12">
    <location>
        <begin position="69"/>
        <end position="87"/>
    </location>
</feature>
<dbReference type="AlphaFoldDB" id="A0A554WND2"/>
<keyword evidence="4 14" id="KW-0808">Transferase</keyword>
<feature type="transmembrane region" description="Helical" evidence="12">
    <location>
        <begin position="99"/>
        <end position="119"/>
    </location>
</feature>
<evidence type="ECO:0000313" key="14">
    <source>
        <dbReference type="EMBL" id="TSE25080.1"/>
    </source>
</evidence>
<dbReference type="GO" id="GO:0016020">
    <property type="term" value="C:membrane"/>
    <property type="evidence" value="ECO:0007669"/>
    <property type="project" value="UniProtKB-SubCell"/>
</dbReference>
<dbReference type="SUPFAM" id="SSF55785">
    <property type="entry name" value="PYP-like sensor domain (PAS domain)"/>
    <property type="match status" value="1"/>
</dbReference>
<dbReference type="InterPro" id="IPR035965">
    <property type="entry name" value="PAS-like_dom_sf"/>
</dbReference>
<evidence type="ECO:0000259" key="13">
    <source>
        <dbReference type="PROSITE" id="PS50109"/>
    </source>
</evidence>
<dbReference type="Gene3D" id="3.30.565.10">
    <property type="entry name" value="Histidine kinase-like ATPase, C-terminal domain"/>
    <property type="match status" value="1"/>
</dbReference>
<gene>
    <name evidence="14" type="primary">zraS_1</name>
    <name evidence="14" type="ORF">Tsedi_01650</name>
</gene>
<accession>A0A554WND2</accession>
<keyword evidence="15" id="KW-1185">Reference proteome</keyword>
<protein>
    <recommendedName>
        <fullName evidence="3">histidine kinase</fullName>
        <ecNumber evidence="3">2.7.13.3</ecNumber>
    </recommendedName>
</protein>
<keyword evidence="10" id="KW-0902">Two-component regulatory system</keyword>
<feature type="transmembrane region" description="Helical" evidence="12">
    <location>
        <begin position="131"/>
        <end position="158"/>
    </location>
</feature>
<organism evidence="14 15">
    <name type="scientific">Tepidimonas sediminis</name>
    <dbReference type="NCBI Taxonomy" id="2588941"/>
    <lineage>
        <taxon>Bacteria</taxon>
        <taxon>Pseudomonadati</taxon>
        <taxon>Pseudomonadota</taxon>
        <taxon>Betaproteobacteria</taxon>
        <taxon>Burkholderiales</taxon>
        <taxon>Tepidimonas</taxon>
    </lineage>
</organism>
<dbReference type="Pfam" id="PF02518">
    <property type="entry name" value="HATPase_c"/>
    <property type="match status" value="1"/>
</dbReference>
<dbReference type="PANTHER" id="PTHR42878">
    <property type="entry name" value="TWO-COMPONENT HISTIDINE KINASE"/>
    <property type="match status" value="1"/>
</dbReference>
<dbReference type="InterPro" id="IPR036097">
    <property type="entry name" value="HisK_dim/P_sf"/>
</dbReference>